<sequence>MPTSQPKPPRKKQKQDQQPNPTSSTLDSTSKLKSQIHQAIKSIRSTTKKSKTFEIQKVVKRLKSLQDGSTKEDLELELSSLKDLDVNLLSSNLLISKLVKVGLLSKGEVPLLPSSDQQQQEEEGRGPTSEIYPFLKEQALVVSPLEQRREEDGTVVQKVRSRISSSKMVSDQVRLRVEALRSLLLPSSPSSPAAKGKLKEEEELDEEREWSGEEEDDDDETLERVQEDQGEDSGRDEEEEEGGEELAQQRLRALGDLDRWDDLIAPASDVEEEEEEEEVSESKKRKRRLESEAEEEDSEEESSGEEEEEEEEDHSDQDSESGSEEEEEEDRIDSETETDSTKRAKEKKDGSKGKKKKKVEKERLDSSTFLPSLSTGFIGGRSDDDWSDEEAELAEKSVDANGKVVSGGKERKNRMGQRARKA</sequence>
<keyword evidence="2" id="KW-1185">Reference proteome</keyword>
<dbReference type="Proteomes" id="UP000245626">
    <property type="component" value="Unassembled WGS sequence"/>
</dbReference>
<protein>
    <submittedName>
        <fullName evidence="1">Uncharacterized protein</fullName>
    </submittedName>
</protein>
<evidence type="ECO:0000313" key="1">
    <source>
        <dbReference type="EMBL" id="PWN51941.1"/>
    </source>
</evidence>
<reference evidence="1 2" key="1">
    <citation type="journal article" date="2018" name="Mol. Biol. Evol.">
        <title>Broad Genomic Sampling Reveals a Smut Pathogenic Ancestry of the Fungal Clade Ustilaginomycotina.</title>
        <authorList>
            <person name="Kijpornyongpan T."/>
            <person name="Mondo S.J."/>
            <person name="Barry K."/>
            <person name="Sandor L."/>
            <person name="Lee J."/>
            <person name="Lipzen A."/>
            <person name="Pangilinan J."/>
            <person name="LaButti K."/>
            <person name="Hainaut M."/>
            <person name="Henrissat B."/>
            <person name="Grigoriev I.V."/>
            <person name="Spatafora J.W."/>
            <person name="Aime M.C."/>
        </authorList>
    </citation>
    <scope>NUCLEOTIDE SEQUENCE [LARGE SCALE GENOMIC DNA]</scope>
    <source>
        <strain evidence="1 2">SA 807</strain>
    </source>
</reference>
<gene>
    <name evidence="1" type="ORF">IE53DRAFT_367643</name>
</gene>
<name>A0ACD0P1K9_9BASI</name>
<accession>A0ACD0P1K9</accession>
<organism evidence="1 2">
    <name type="scientific">Violaceomyces palustris</name>
    <dbReference type="NCBI Taxonomy" id="1673888"/>
    <lineage>
        <taxon>Eukaryota</taxon>
        <taxon>Fungi</taxon>
        <taxon>Dikarya</taxon>
        <taxon>Basidiomycota</taxon>
        <taxon>Ustilaginomycotina</taxon>
        <taxon>Ustilaginomycetes</taxon>
        <taxon>Violaceomycetales</taxon>
        <taxon>Violaceomycetaceae</taxon>
        <taxon>Violaceomyces</taxon>
    </lineage>
</organism>
<dbReference type="EMBL" id="KZ819807">
    <property type="protein sequence ID" value="PWN51941.1"/>
    <property type="molecule type" value="Genomic_DNA"/>
</dbReference>
<proteinExistence type="predicted"/>
<evidence type="ECO:0000313" key="2">
    <source>
        <dbReference type="Proteomes" id="UP000245626"/>
    </source>
</evidence>